<gene>
    <name evidence="2" type="ORF">C7M84_022336</name>
</gene>
<comment type="caution">
    <text evidence="2">The sequence shown here is derived from an EMBL/GenBank/DDBJ whole genome shotgun (WGS) entry which is preliminary data.</text>
</comment>
<dbReference type="EMBL" id="QCYY01000534">
    <property type="protein sequence ID" value="ROT84486.1"/>
    <property type="molecule type" value="Genomic_DNA"/>
</dbReference>
<name>A0A3R7PF04_PENVA</name>
<evidence type="ECO:0000256" key="1">
    <source>
        <dbReference type="SAM" id="MobiDB-lite"/>
    </source>
</evidence>
<keyword evidence="3" id="KW-1185">Reference proteome</keyword>
<dbReference type="Gene3D" id="2.60.40.2950">
    <property type="match status" value="1"/>
</dbReference>
<feature type="region of interest" description="Disordered" evidence="1">
    <location>
        <begin position="91"/>
        <end position="118"/>
    </location>
</feature>
<evidence type="ECO:0000313" key="3">
    <source>
        <dbReference type="Proteomes" id="UP000283509"/>
    </source>
</evidence>
<protein>
    <submittedName>
        <fullName evidence="2">Uncharacterized protein</fullName>
    </submittedName>
</protein>
<accession>A0A3R7PF04</accession>
<proteinExistence type="predicted"/>
<dbReference type="AlphaFoldDB" id="A0A3R7PF04"/>
<dbReference type="OrthoDB" id="6373041at2759"/>
<reference evidence="2 3" key="1">
    <citation type="submission" date="2018-04" db="EMBL/GenBank/DDBJ databases">
        <authorList>
            <person name="Zhang X."/>
            <person name="Yuan J."/>
            <person name="Li F."/>
            <person name="Xiang J."/>
        </authorList>
    </citation>
    <scope>NUCLEOTIDE SEQUENCE [LARGE SCALE GENOMIC DNA]</scope>
    <source>
        <tissue evidence="2">Muscle</tissue>
    </source>
</reference>
<evidence type="ECO:0000313" key="2">
    <source>
        <dbReference type="EMBL" id="ROT84486.1"/>
    </source>
</evidence>
<dbReference type="STRING" id="6689.A0A3R7PF04"/>
<reference evidence="2 3" key="2">
    <citation type="submission" date="2019-01" db="EMBL/GenBank/DDBJ databases">
        <title>The decoding of complex shrimp genome reveals the adaptation for benthos swimmer, frequently molting mechanism and breeding impact on genome.</title>
        <authorList>
            <person name="Sun Y."/>
            <person name="Gao Y."/>
            <person name="Yu Y."/>
        </authorList>
    </citation>
    <scope>NUCLEOTIDE SEQUENCE [LARGE SCALE GENOMIC DNA]</scope>
    <source>
        <tissue evidence="2">Muscle</tissue>
    </source>
</reference>
<dbReference type="Proteomes" id="UP000283509">
    <property type="component" value="Unassembled WGS sequence"/>
</dbReference>
<organism evidence="2 3">
    <name type="scientific">Penaeus vannamei</name>
    <name type="common">Whiteleg shrimp</name>
    <name type="synonym">Litopenaeus vannamei</name>
    <dbReference type="NCBI Taxonomy" id="6689"/>
    <lineage>
        <taxon>Eukaryota</taxon>
        <taxon>Metazoa</taxon>
        <taxon>Ecdysozoa</taxon>
        <taxon>Arthropoda</taxon>
        <taxon>Crustacea</taxon>
        <taxon>Multicrustacea</taxon>
        <taxon>Malacostraca</taxon>
        <taxon>Eumalacostraca</taxon>
        <taxon>Eucarida</taxon>
        <taxon>Decapoda</taxon>
        <taxon>Dendrobranchiata</taxon>
        <taxon>Penaeoidea</taxon>
        <taxon>Penaeidae</taxon>
        <taxon>Penaeus</taxon>
    </lineage>
</organism>
<sequence length="118" mass="13184">MSTFSQILSPFSPHRTYLVVAPRLVRAGQVYRLVVNILEPSPSLVVRATIFRDNIELAAVEHECESDAPQVLELMVPPGSSGGKYRLRLEGNELGDSRARPSPTRRSCPSLPRARRCW</sequence>